<dbReference type="NCBIfam" id="TIGR00254">
    <property type="entry name" value="GGDEF"/>
    <property type="match status" value="1"/>
</dbReference>
<dbReference type="CDD" id="cd01949">
    <property type="entry name" value="GGDEF"/>
    <property type="match status" value="1"/>
</dbReference>
<dbReference type="InParanoid" id="A0A3G9JIH7"/>
<protein>
    <recommendedName>
        <fullName evidence="1">GGDEF domain-containing protein</fullName>
    </recommendedName>
</protein>
<feature type="domain" description="GGDEF" evidence="1">
    <location>
        <begin position="153"/>
        <end position="280"/>
    </location>
</feature>
<dbReference type="OrthoDB" id="9804747at2"/>
<name>A0A3G9JIH7_9FIRM</name>
<dbReference type="AlphaFoldDB" id="A0A3G9JIH7"/>
<dbReference type="InterPro" id="IPR029787">
    <property type="entry name" value="Nucleotide_cyclase"/>
</dbReference>
<reference evidence="2 3" key="1">
    <citation type="submission" date="2018-11" db="EMBL/GenBank/DDBJ databases">
        <title>Novel Erysipelotrichaceae bacterium isolated from small intestine of a swine.</title>
        <authorList>
            <person name="Kim J.S."/>
            <person name="Choe H."/>
            <person name="Lee Y.R."/>
            <person name="Kim K.M."/>
            <person name="Park D.S."/>
        </authorList>
    </citation>
    <scope>NUCLEOTIDE SEQUENCE [LARGE SCALE GENOMIC DNA]</scope>
    <source>
        <strain evidence="2 3">SG0102</strain>
    </source>
</reference>
<dbReference type="Proteomes" id="UP000268059">
    <property type="component" value="Chromosome"/>
</dbReference>
<dbReference type="PANTHER" id="PTHR45138:SF9">
    <property type="entry name" value="DIGUANYLATE CYCLASE DGCM-RELATED"/>
    <property type="match status" value="1"/>
</dbReference>
<dbReference type="RefSeq" id="WP_157982961.1">
    <property type="nucleotide sequence ID" value="NZ_AP019309.1"/>
</dbReference>
<dbReference type="InterPro" id="IPR043128">
    <property type="entry name" value="Rev_trsase/Diguanyl_cyclase"/>
</dbReference>
<dbReference type="GO" id="GO:0043709">
    <property type="term" value="P:cell adhesion involved in single-species biofilm formation"/>
    <property type="evidence" value="ECO:0007669"/>
    <property type="project" value="TreeGrafter"/>
</dbReference>
<dbReference type="Pfam" id="PF00990">
    <property type="entry name" value="GGDEF"/>
    <property type="match status" value="1"/>
</dbReference>
<evidence type="ECO:0000313" key="2">
    <source>
        <dbReference type="EMBL" id="BBH25721.1"/>
    </source>
</evidence>
<dbReference type="InterPro" id="IPR000160">
    <property type="entry name" value="GGDEF_dom"/>
</dbReference>
<dbReference type="Gene3D" id="3.30.70.270">
    <property type="match status" value="1"/>
</dbReference>
<dbReference type="GO" id="GO:0005886">
    <property type="term" value="C:plasma membrane"/>
    <property type="evidence" value="ECO:0007669"/>
    <property type="project" value="TreeGrafter"/>
</dbReference>
<gene>
    <name evidence="2" type="ORF">SG0102_06550</name>
</gene>
<dbReference type="PANTHER" id="PTHR45138">
    <property type="entry name" value="REGULATORY COMPONENTS OF SENSORY TRANSDUCTION SYSTEM"/>
    <property type="match status" value="1"/>
</dbReference>
<keyword evidence="3" id="KW-1185">Reference proteome</keyword>
<evidence type="ECO:0000259" key="1">
    <source>
        <dbReference type="PROSITE" id="PS50887"/>
    </source>
</evidence>
<dbReference type="GO" id="GO:0052621">
    <property type="term" value="F:diguanylate cyclase activity"/>
    <property type="evidence" value="ECO:0007669"/>
    <property type="project" value="TreeGrafter"/>
</dbReference>
<sequence length="280" mass="32129">MKKTTEEMGQLIISLQEIFDVVRLINPTQLEPCIENALSGSNEKRHDYCFRSFQKDQRCENCISLETFTKHKDETKIEFIGRDPYFVLTKYVEVDQYPYVLECALKIHGQLTVGNTSTDFISDMVENNHEKYTNYETGLFNRRYFHEQVKDLPCSGVAIVNIDHLRQINKNFGRAAGDEAIIFVSQVIKLRLRHEDVAIRYGGDDFLIVFRNIEEIHFVERLKDVQSIVHAYANDDFPNLRISVSIGACFEEAATASALLPIAEDALEQAKARGDALIIR</sequence>
<dbReference type="EMBL" id="AP019309">
    <property type="protein sequence ID" value="BBH25721.1"/>
    <property type="molecule type" value="Genomic_DNA"/>
</dbReference>
<accession>A0A3G9JIH7</accession>
<dbReference type="SMART" id="SM00267">
    <property type="entry name" value="GGDEF"/>
    <property type="match status" value="1"/>
</dbReference>
<dbReference type="InterPro" id="IPR050469">
    <property type="entry name" value="Diguanylate_Cyclase"/>
</dbReference>
<dbReference type="GO" id="GO:1902201">
    <property type="term" value="P:negative regulation of bacterial-type flagellum-dependent cell motility"/>
    <property type="evidence" value="ECO:0007669"/>
    <property type="project" value="TreeGrafter"/>
</dbReference>
<dbReference type="KEGG" id="ebm:SG0102_06550"/>
<dbReference type="SUPFAM" id="SSF55073">
    <property type="entry name" value="Nucleotide cyclase"/>
    <property type="match status" value="1"/>
</dbReference>
<proteinExistence type="predicted"/>
<dbReference type="PROSITE" id="PS50887">
    <property type="entry name" value="GGDEF"/>
    <property type="match status" value="1"/>
</dbReference>
<evidence type="ECO:0000313" key="3">
    <source>
        <dbReference type="Proteomes" id="UP000268059"/>
    </source>
</evidence>
<organism evidence="2 3">
    <name type="scientific">Intestinibaculum porci</name>
    <dbReference type="NCBI Taxonomy" id="2487118"/>
    <lineage>
        <taxon>Bacteria</taxon>
        <taxon>Bacillati</taxon>
        <taxon>Bacillota</taxon>
        <taxon>Erysipelotrichia</taxon>
        <taxon>Erysipelotrichales</taxon>
        <taxon>Erysipelotrichaceae</taxon>
        <taxon>Intestinibaculum</taxon>
    </lineage>
</organism>